<dbReference type="Gramene" id="PGSC0003DMT400086907">
    <property type="protein sequence ID" value="PGSC0003DMT400086907"/>
    <property type="gene ID" value="PGSC0003DMG400036478"/>
</dbReference>
<keyword evidence="2" id="KW-1185">Reference proteome</keyword>
<dbReference type="InParanoid" id="M1DCR6"/>
<organism evidence="1 2">
    <name type="scientific">Solanum tuberosum</name>
    <name type="common">Potato</name>
    <dbReference type="NCBI Taxonomy" id="4113"/>
    <lineage>
        <taxon>Eukaryota</taxon>
        <taxon>Viridiplantae</taxon>
        <taxon>Streptophyta</taxon>
        <taxon>Embryophyta</taxon>
        <taxon>Tracheophyta</taxon>
        <taxon>Spermatophyta</taxon>
        <taxon>Magnoliopsida</taxon>
        <taxon>eudicotyledons</taxon>
        <taxon>Gunneridae</taxon>
        <taxon>Pentapetalae</taxon>
        <taxon>asterids</taxon>
        <taxon>lamiids</taxon>
        <taxon>Solanales</taxon>
        <taxon>Solanaceae</taxon>
        <taxon>Solanoideae</taxon>
        <taxon>Solaneae</taxon>
        <taxon>Solanum</taxon>
    </lineage>
</organism>
<dbReference type="EnsemblPlants" id="PGSC0003DMT400086907">
    <property type="protein sequence ID" value="PGSC0003DMT400086907"/>
    <property type="gene ID" value="PGSC0003DMG400036478"/>
</dbReference>
<dbReference type="Proteomes" id="UP000011115">
    <property type="component" value="Unassembled WGS sequence"/>
</dbReference>
<proteinExistence type="predicted"/>
<reference evidence="1" key="2">
    <citation type="submission" date="2015-06" db="UniProtKB">
        <authorList>
            <consortium name="EnsemblPlants"/>
        </authorList>
    </citation>
    <scope>IDENTIFICATION</scope>
    <source>
        <strain evidence="1">DM1-3 516 R44</strain>
    </source>
</reference>
<evidence type="ECO:0000313" key="2">
    <source>
        <dbReference type="Proteomes" id="UP000011115"/>
    </source>
</evidence>
<protein>
    <submittedName>
        <fullName evidence="1">Uncharacterized protein</fullName>
    </submittedName>
</protein>
<dbReference type="PaxDb" id="4113-PGSC0003DMT400086907"/>
<name>M1DCR6_SOLTU</name>
<accession>M1DCR6</accession>
<dbReference type="AlphaFoldDB" id="M1DCR6"/>
<reference evidence="2" key="1">
    <citation type="journal article" date="2011" name="Nature">
        <title>Genome sequence and analysis of the tuber crop potato.</title>
        <authorList>
            <consortium name="The Potato Genome Sequencing Consortium"/>
        </authorList>
    </citation>
    <scope>NUCLEOTIDE SEQUENCE [LARGE SCALE GENOMIC DNA]</scope>
    <source>
        <strain evidence="2">cv. DM1-3 516 R44</strain>
    </source>
</reference>
<evidence type="ECO:0000313" key="1">
    <source>
        <dbReference type="EnsemblPlants" id="PGSC0003DMT400086907"/>
    </source>
</evidence>
<dbReference type="HOGENOM" id="CLU_2201689_0_0_1"/>
<sequence>MVVTGSRKWSFVGSRLAPGCVETGKLPAGRLAAATSGRSLELGSRNVGTGNSHFLPLGSGNDGWVSLGSLVILGPVLRLGAKKEKEQGKDIIGQKGVKIDEKVEEKQG</sequence>